<dbReference type="Proteomes" id="UP000002304">
    <property type="component" value="Unassembled WGS sequence"/>
</dbReference>
<feature type="non-terminal residue" evidence="2">
    <location>
        <position position="1"/>
    </location>
</feature>
<evidence type="ECO:0000313" key="2">
    <source>
        <dbReference type="EMBL" id="EJF86042.1"/>
    </source>
</evidence>
<organism evidence="2 3">
    <name type="scientific">Bartonella vinsonii subsp. arupensis OK-94-513</name>
    <dbReference type="NCBI Taxonomy" id="1094562"/>
    <lineage>
        <taxon>Bacteria</taxon>
        <taxon>Pseudomonadati</taxon>
        <taxon>Pseudomonadota</taxon>
        <taxon>Alphaproteobacteria</taxon>
        <taxon>Hyphomicrobiales</taxon>
        <taxon>Bartonellaceae</taxon>
        <taxon>Bartonella</taxon>
    </lineage>
</organism>
<dbReference type="SUPFAM" id="SSF103515">
    <property type="entry name" value="Autotransporter"/>
    <property type="match status" value="1"/>
</dbReference>
<protein>
    <submittedName>
        <fullName evidence="2">Outer membrane autotransporter barrel domain-containing protein</fullName>
    </submittedName>
</protein>
<dbReference type="GO" id="GO:0019867">
    <property type="term" value="C:outer membrane"/>
    <property type="evidence" value="ECO:0007669"/>
    <property type="project" value="InterPro"/>
</dbReference>
<accession>J1JMU0</accession>
<dbReference type="AlphaFoldDB" id="J1JMU0"/>
<dbReference type="PATRIC" id="fig|1094562.3.peg.1556"/>
<dbReference type="InterPro" id="IPR036709">
    <property type="entry name" value="Autotransporte_beta_dom_sf"/>
</dbReference>
<dbReference type="HOGENOM" id="CLU_150987_1_0_5"/>
<evidence type="ECO:0000313" key="3">
    <source>
        <dbReference type="Proteomes" id="UP000002304"/>
    </source>
</evidence>
<dbReference type="EMBL" id="AILZ01000046">
    <property type="protein sequence ID" value="EJF86042.1"/>
    <property type="molecule type" value="Genomic_DNA"/>
</dbReference>
<feature type="domain" description="Autotransporter" evidence="1">
    <location>
        <begin position="1"/>
        <end position="94"/>
    </location>
</feature>
<proteinExistence type="predicted"/>
<dbReference type="NCBIfam" id="TIGR01414">
    <property type="entry name" value="autotrans_barl"/>
    <property type="match status" value="1"/>
</dbReference>
<name>J1JMU0_BARVI</name>
<dbReference type="PROSITE" id="PS51208">
    <property type="entry name" value="AUTOTRANSPORTER"/>
    <property type="match status" value="1"/>
</dbReference>
<evidence type="ECO:0000259" key="1">
    <source>
        <dbReference type="PROSITE" id="PS51208"/>
    </source>
</evidence>
<sequence length="94" mass="10052">GGRLTQMLIPADKDYALSLYGKLNVMKAFGDKGKIQIGDTFLLDSAESSIEGGFGVNAQLSQNIALHGDVSYQQKLQRAGLSGINVSGGLRYQF</sequence>
<dbReference type="InterPro" id="IPR006315">
    <property type="entry name" value="OM_autotransptr_brl_dom"/>
</dbReference>
<reference evidence="2 3" key="1">
    <citation type="submission" date="2012-03" db="EMBL/GenBank/DDBJ databases">
        <title>The Genome Sequence of Bartonella vinsonii subsp. arupensis OK-94-513.</title>
        <authorList>
            <consortium name="The Broad Institute Genome Sequencing Platform"/>
            <consortium name="The Broad Institute Genome Sequencing Center for Infectious Disease"/>
            <person name="Feldgarden M."/>
            <person name="Kirby J."/>
            <person name="Kosoy M."/>
            <person name="Birtles R."/>
            <person name="Probert W.S."/>
            <person name="Chiaraviglio L."/>
            <person name="Young S.K."/>
            <person name="Zeng Q."/>
            <person name="Gargeya S."/>
            <person name="Fitzgerald M."/>
            <person name="Haas B."/>
            <person name="Abouelleil A."/>
            <person name="Alvarado L."/>
            <person name="Arachchi H.M."/>
            <person name="Berlin A."/>
            <person name="Chapman S.B."/>
            <person name="Gearin G."/>
            <person name="Goldberg J."/>
            <person name="Griggs A."/>
            <person name="Gujja S."/>
            <person name="Hansen M."/>
            <person name="Heiman D."/>
            <person name="Howarth C."/>
            <person name="Larimer J."/>
            <person name="Lui A."/>
            <person name="MacDonald P.J.P."/>
            <person name="McCowen C."/>
            <person name="Montmayeur A."/>
            <person name="Murphy C."/>
            <person name="Neiman D."/>
            <person name="Pearson M."/>
            <person name="Priest M."/>
            <person name="Roberts A."/>
            <person name="Saif S."/>
            <person name="Shea T."/>
            <person name="Sisk P."/>
            <person name="Stolte C."/>
            <person name="Sykes S."/>
            <person name="Wortman J."/>
            <person name="Nusbaum C."/>
            <person name="Birren B."/>
        </authorList>
    </citation>
    <scope>NUCLEOTIDE SEQUENCE [LARGE SCALE GENOMIC DNA]</scope>
    <source>
        <strain evidence="2 3">OK-94-513</strain>
    </source>
</reference>
<dbReference type="InterPro" id="IPR005546">
    <property type="entry name" value="Autotransporte_beta"/>
</dbReference>
<dbReference type="Gene3D" id="2.40.128.130">
    <property type="entry name" value="Autotransporter beta-domain"/>
    <property type="match status" value="1"/>
</dbReference>
<gene>
    <name evidence="2" type="ORF">ME1_01426</name>
</gene>
<comment type="caution">
    <text evidence="2">The sequence shown here is derived from an EMBL/GenBank/DDBJ whole genome shotgun (WGS) entry which is preliminary data.</text>
</comment>
<dbReference type="RefSeq" id="WP_004865009.1">
    <property type="nucleotide sequence ID" value="NZ_JH725039.1"/>
</dbReference>